<evidence type="ECO:0000259" key="1">
    <source>
        <dbReference type="Pfam" id="PF01408"/>
    </source>
</evidence>
<name>A0A4R9JZ28_9LEPT</name>
<dbReference type="Pfam" id="PF01408">
    <property type="entry name" value="GFO_IDH_MocA"/>
    <property type="match status" value="1"/>
</dbReference>
<dbReference type="Gene3D" id="3.30.360.10">
    <property type="entry name" value="Dihydrodipicolinate Reductase, domain 2"/>
    <property type="match status" value="1"/>
</dbReference>
<dbReference type="EMBL" id="RQGD01000035">
    <property type="protein sequence ID" value="TGL57481.1"/>
    <property type="molecule type" value="Genomic_DNA"/>
</dbReference>
<keyword evidence="4" id="KW-1185">Reference proteome</keyword>
<dbReference type="PANTHER" id="PTHR43377">
    <property type="entry name" value="BILIVERDIN REDUCTASE A"/>
    <property type="match status" value="1"/>
</dbReference>
<feature type="domain" description="GFO/IDH/MocA-like oxidoreductase" evidence="2">
    <location>
        <begin position="161"/>
        <end position="275"/>
    </location>
</feature>
<dbReference type="InterPro" id="IPR051450">
    <property type="entry name" value="Gfo/Idh/MocA_Oxidoreductases"/>
</dbReference>
<evidence type="ECO:0000259" key="2">
    <source>
        <dbReference type="Pfam" id="PF22725"/>
    </source>
</evidence>
<dbReference type="Pfam" id="PF22725">
    <property type="entry name" value="GFO_IDH_MocA_C3"/>
    <property type="match status" value="1"/>
</dbReference>
<dbReference type="GO" id="GO:0000166">
    <property type="term" value="F:nucleotide binding"/>
    <property type="evidence" value="ECO:0007669"/>
    <property type="project" value="InterPro"/>
</dbReference>
<dbReference type="PANTHER" id="PTHR43377:SF1">
    <property type="entry name" value="BILIVERDIN REDUCTASE A"/>
    <property type="match status" value="1"/>
</dbReference>
<dbReference type="SUPFAM" id="SSF51735">
    <property type="entry name" value="NAD(P)-binding Rossmann-fold domains"/>
    <property type="match status" value="1"/>
</dbReference>
<dbReference type="InterPro" id="IPR036291">
    <property type="entry name" value="NAD(P)-bd_dom_sf"/>
</dbReference>
<dbReference type="Gene3D" id="3.40.50.720">
    <property type="entry name" value="NAD(P)-binding Rossmann-like Domain"/>
    <property type="match status" value="1"/>
</dbReference>
<evidence type="ECO:0000313" key="3">
    <source>
        <dbReference type="EMBL" id="TGL57481.1"/>
    </source>
</evidence>
<proteinExistence type="predicted"/>
<organism evidence="3 4">
    <name type="scientific">Leptospira ognonensis</name>
    <dbReference type="NCBI Taxonomy" id="2484945"/>
    <lineage>
        <taxon>Bacteria</taxon>
        <taxon>Pseudomonadati</taxon>
        <taxon>Spirochaetota</taxon>
        <taxon>Spirochaetia</taxon>
        <taxon>Leptospirales</taxon>
        <taxon>Leptospiraceae</taxon>
        <taxon>Leptospira</taxon>
    </lineage>
</organism>
<protein>
    <submittedName>
        <fullName evidence="3">Gfo/Idh/MocA family oxidoreductase</fullName>
    </submittedName>
</protein>
<dbReference type="Proteomes" id="UP000297693">
    <property type="component" value="Unassembled WGS sequence"/>
</dbReference>
<accession>A0A4R9JZ28</accession>
<dbReference type="AlphaFoldDB" id="A0A4R9JZ28"/>
<gene>
    <name evidence="3" type="ORF">EHQ58_14470</name>
</gene>
<dbReference type="RefSeq" id="WP_135624603.1">
    <property type="nucleotide sequence ID" value="NZ_RQGD01000035.1"/>
</dbReference>
<dbReference type="SUPFAM" id="SSF55347">
    <property type="entry name" value="Glyceraldehyde-3-phosphate dehydrogenase-like, C-terminal domain"/>
    <property type="match status" value="1"/>
</dbReference>
<dbReference type="InterPro" id="IPR000683">
    <property type="entry name" value="Gfo/Idh/MocA-like_OxRdtase_N"/>
</dbReference>
<feature type="domain" description="Gfo/Idh/MocA-like oxidoreductase N-terminal" evidence="1">
    <location>
        <begin position="7"/>
        <end position="153"/>
    </location>
</feature>
<dbReference type="OrthoDB" id="9815825at2"/>
<dbReference type="InterPro" id="IPR055170">
    <property type="entry name" value="GFO_IDH_MocA-like_dom"/>
</dbReference>
<reference evidence="3" key="1">
    <citation type="journal article" date="2019" name="PLoS Negl. Trop. Dis.">
        <title>Revisiting the worldwide diversity of Leptospira species in the environment.</title>
        <authorList>
            <person name="Vincent A.T."/>
            <person name="Schiettekatte O."/>
            <person name="Bourhy P."/>
            <person name="Veyrier F.J."/>
            <person name="Picardeau M."/>
        </authorList>
    </citation>
    <scope>NUCLEOTIDE SEQUENCE [LARGE SCALE GENOMIC DNA]</scope>
    <source>
        <strain evidence="3">201702476</strain>
    </source>
</reference>
<sequence>MKTNLKINTLLVGLGRIASSLELDPLRLKPCTHAGVLFSAWGCKHFSLHGIYDIDPEKITQFQKQWKLGSADLALTSEDFLGLTRNRGKDQFKKYDFAIVATTSITHFEIACHLIRSGLKFILIEKPVSLNSHDAKKLANLALKNNVKIWINHERRYHPRYQYVKELISTGAFGKIESVRANVFTSAKNPGLAFSKYGGGPLLHDGTHAIDLLFWILGPLTLRAAHVVRQTQKAIEDRATAWLVNKEQTEVFLDVAGGRDYFQFEIDIFTTKARFTLSNDGFQFFASSPSPLYKGFRSLKVMEEKKLPGREKSNPFLGIYQEILKNVKGKSDYQEGTLKDNIDILECIESIYQFRRKK</sequence>
<evidence type="ECO:0000313" key="4">
    <source>
        <dbReference type="Proteomes" id="UP000297693"/>
    </source>
</evidence>
<comment type="caution">
    <text evidence="3">The sequence shown here is derived from an EMBL/GenBank/DDBJ whole genome shotgun (WGS) entry which is preliminary data.</text>
</comment>